<evidence type="ECO:0000256" key="3">
    <source>
        <dbReference type="ARBA" id="ARBA00022448"/>
    </source>
</evidence>
<dbReference type="NCBIfam" id="NF037980">
    <property type="entry name" value="T2SS_GspK"/>
    <property type="match status" value="1"/>
</dbReference>
<dbReference type="SUPFAM" id="SSF54523">
    <property type="entry name" value="Pili subunits"/>
    <property type="match status" value="1"/>
</dbReference>
<name>A0ABM8ZG29_9VIBR</name>
<dbReference type="InterPro" id="IPR045584">
    <property type="entry name" value="Pilin-like"/>
</dbReference>
<evidence type="ECO:0000256" key="10">
    <source>
        <dbReference type="PIRNR" id="PIRNR002786"/>
    </source>
</evidence>
<dbReference type="EMBL" id="CAKLCM010000001">
    <property type="protein sequence ID" value="CAH0524375.1"/>
    <property type="molecule type" value="Genomic_DNA"/>
</dbReference>
<feature type="domain" description="T2SS protein K second SAM-like" evidence="11">
    <location>
        <begin position="237"/>
        <end position="304"/>
    </location>
</feature>
<dbReference type="InterPro" id="IPR005628">
    <property type="entry name" value="GspK"/>
</dbReference>
<evidence type="ECO:0000256" key="9">
    <source>
        <dbReference type="ARBA" id="ARBA00023136"/>
    </source>
</evidence>
<dbReference type="InterPro" id="IPR049179">
    <property type="entry name" value="T2SSK_SAM-like_2nd"/>
</dbReference>
<evidence type="ECO:0000313" key="14">
    <source>
        <dbReference type="Proteomes" id="UP000838160"/>
    </source>
</evidence>
<comment type="caution">
    <text evidence="13">The sequence shown here is derived from an EMBL/GenBank/DDBJ whole genome shotgun (WGS) entry which is preliminary data.</text>
</comment>
<dbReference type="Gene3D" id="3.30.1300.30">
    <property type="entry name" value="GSPII I/J protein-like"/>
    <property type="match status" value="1"/>
</dbReference>
<dbReference type="Pfam" id="PF21687">
    <property type="entry name" value="T2SSK_1st"/>
    <property type="match status" value="1"/>
</dbReference>
<evidence type="ECO:0000256" key="5">
    <source>
        <dbReference type="ARBA" id="ARBA00022519"/>
    </source>
</evidence>
<dbReference type="PANTHER" id="PTHR38831:SF1">
    <property type="entry name" value="TYPE II SECRETION SYSTEM PROTEIN K-RELATED"/>
    <property type="match status" value="1"/>
</dbReference>
<evidence type="ECO:0000256" key="4">
    <source>
        <dbReference type="ARBA" id="ARBA00022475"/>
    </source>
</evidence>
<feature type="domain" description="T2SS protein K first SAM-like" evidence="12">
    <location>
        <begin position="121"/>
        <end position="231"/>
    </location>
</feature>
<reference evidence="13" key="1">
    <citation type="submission" date="2021-12" db="EMBL/GenBank/DDBJ databases">
        <authorList>
            <person name="Rodrigo-Torres L."/>
            <person name="Arahal R. D."/>
            <person name="Lucena T."/>
        </authorList>
    </citation>
    <scope>NUCLEOTIDE SEQUENCE</scope>
    <source>
        <strain evidence="13">CECT 8226</strain>
    </source>
</reference>
<evidence type="ECO:0000256" key="7">
    <source>
        <dbReference type="ARBA" id="ARBA00022927"/>
    </source>
</evidence>
<evidence type="ECO:0000256" key="8">
    <source>
        <dbReference type="ARBA" id="ARBA00022989"/>
    </source>
</evidence>
<keyword evidence="7" id="KW-0653">Protein transport</keyword>
<sequence length="356" mass="39707">MGQAVMKANHLIPMSRFGKPKRQQQGVALIVILLLLAIMVSIAATMSERLFSQFTRASSQINYQQAYWYSVGVEALAVVGIEQSYENNSDTVNLNQAWAIEEQTYPLDYGVATGRIRDMQACFNLNALSEVEPNSNSTSRPYLVSLFRELLEQSQVDSYQAEQIADSAWEFINTSTDVRLVSGVGDSYYESLSPAYVSANGLLADSSELRAVNQVTGDAMLKIAPLVCALPSTGWLLNVNTVVPEQSVIIAAMFAPNLSQDAAQQIIENRPFDGWDSVDDFLQEPQLSSITDDVTDEAKQYLAVDSAYFELDSEVIVDESRIRLRTLFYSEDRENVTVVRRRFGGFRERVPDRSSE</sequence>
<keyword evidence="4 10" id="KW-1003">Cell membrane</keyword>
<dbReference type="Gene3D" id="1.10.40.60">
    <property type="entry name" value="EpsJ-like"/>
    <property type="match status" value="2"/>
</dbReference>
<dbReference type="PANTHER" id="PTHR38831">
    <property type="entry name" value="TYPE II SECRETION SYSTEM PROTEIN K"/>
    <property type="match status" value="1"/>
</dbReference>
<evidence type="ECO:0000259" key="12">
    <source>
        <dbReference type="Pfam" id="PF21687"/>
    </source>
</evidence>
<dbReference type="SUPFAM" id="SSF158544">
    <property type="entry name" value="GspK insert domain-like"/>
    <property type="match status" value="2"/>
</dbReference>
<comment type="subcellular location">
    <subcellularLocation>
        <location evidence="1 10">Cell inner membrane</location>
    </subcellularLocation>
</comment>
<evidence type="ECO:0000256" key="1">
    <source>
        <dbReference type="ARBA" id="ARBA00004533"/>
    </source>
</evidence>
<dbReference type="PIRSF" id="PIRSF002786">
    <property type="entry name" value="XcpX"/>
    <property type="match status" value="1"/>
</dbReference>
<evidence type="ECO:0000256" key="2">
    <source>
        <dbReference type="ARBA" id="ARBA00007246"/>
    </source>
</evidence>
<dbReference type="Proteomes" id="UP000838160">
    <property type="component" value="Unassembled WGS sequence"/>
</dbReference>
<comment type="similarity">
    <text evidence="2 10">Belongs to the GSP K family.</text>
</comment>
<dbReference type="InterPro" id="IPR038072">
    <property type="entry name" value="GspK_central_sf"/>
</dbReference>
<protein>
    <recommendedName>
        <fullName evidence="10">Type II secretion system protein K</fullName>
    </recommendedName>
</protein>
<dbReference type="InterPro" id="IPR049031">
    <property type="entry name" value="T2SSK_SAM-like_1st"/>
</dbReference>
<gene>
    <name evidence="13" type="primary">gspK</name>
    <name evidence="13" type="ORF">VHP8226_00202</name>
</gene>
<keyword evidence="6" id="KW-0812">Transmembrane</keyword>
<keyword evidence="3 10" id="KW-0813">Transport</keyword>
<organism evidence="13 14">
    <name type="scientific">Vibrio hippocampi</name>
    <dbReference type="NCBI Taxonomy" id="654686"/>
    <lineage>
        <taxon>Bacteria</taxon>
        <taxon>Pseudomonadati</taxon>
        <taxon>Pseudomonadota</taxon>
        <taxon>Gammaproteobacteria</taxon>
        <taxon>Vibrionales</taxon>
        <taxon>Vibrionaceae</taxon>
        <taxon>Vibrio</taxon>
    </lineage>
</organism>
<keyword evidence="5 10" id="KW-0997">Cell inner membrane</keyword>
<evidence type="ECO:0000313" key="13">
    <source>
        <dbReference type="EMBL" id="CAH0524375.1"/>
    </source>
</evidence>
<keyword evidence="14" id="KW-1185">Reference proteome</keyword>
<accession>A0ABM8ZG29</accession>
<keyword evidence="9 10" id="KW-0472">Membrane</keyword>
<keyword evidence="8" id="KW-1133">Transmembrane helix</keyword>
<dbReference type="Pfam" id="PF03934">
    <property type="entry name" value="T2SSK"/>
    <property type="match status" value="1"/>
</dbReference>
<proteinExistence type="inferred from homology"/>
<evidence type="ECO:0000256" key="6">
    <source>
        <dbReference type="ARBA" id="ARBA00022692"/>
    </source>
</evidence>
<evidence type="ECO:0000259" key="11">
    <source>
        <dbReference type="Pfam" id="PF03934"/>
    </source>
</evidence>